<dbReference type="Proteomes" id="UP000254720">
    <property type="component" value="Unassembled WGS sequence"/>
</dbReference>
<dbReference type="RefSeq" id="WP_114833945.1">
    <property type="nucleotide sequence ID" value="NZ_LR699114.1"/>
</dbReference>
<organism evidence="2 3">
    <name type="scientific">Aquicella lusitana</name>
    <dbReference type="NCBI Taxonomy" id="254246"/>
    <lineage>
        <taxon>Bacteria</taxon>
        <taxon>Pseudomonadati</taxon>
        <taxon>Pseudomonadota</taxon>
        <taxon>Gammaproteobacteria</taxon>
        <taxon>Legionellales</taxon>
        <taxon>Coxiellaceae</taxon>
        <taxon>Aquicella</taxon>
    </lineage>
</organism>
<protein>
    <recommendedName>
        <fullName evidence="4">DUF4189 domain-containing protein</fullName>
    </recommendedName>
</protein>
<gene>
    <name evidence="2" type="ORF">C8D86_10652</name>
</gene>
<reference evidence="2 3" key="1">
    <citation type="submission" date="2018-07" db="EMBL/GenBank/DDBJ databases">
        <title>Genomic Encyclopedia of Type Strains, Phase IV (KMG-IV): sequencing the most valuable type-strain genomes for metagenomic binning, comparative biology and taxonomic classification.</title>
        <authorList>
            <person name="Goeker M."/>
        </authorList>
    </citation>
    <scope>NUCLEOTIDE SEQUENCE [LARGE SCALE GENOMIC DNA]</scope>
    <source>
        <strain evidence="2 3">DSM 16500</strain>
    </source>
</reference>
<name>A0A370GQQ2_9COXI</name>
<feature type="signal peptide" evidence="1">
    <location>
        <begin position="1"/>
        <end position="23"/>
    </location>
</feature>
<dbReference type="EMBL" id="QQAX01000006">
    <property type="protein sequence ID" value="RDI46048.1"/>
    <property type="molecule type" value="Genomic_DNA"/>
</dbReference>
<dbReference type="AlphaFoldDB" id="A0A370GQQ2"/>
<keyword evidence="3" id="KW-1185">Reference proteome</keyword>
<feature type="chain" id="PRO_5016769311" description="DUF4189 domain-containing protein" evidence="1">
    <location>
        <begin position="24"/>
        <end position="131"/>
    </location>
</feature>
<accession>A0A370GQQ2</accession>
<evidence type="ECO:0000313" key="2">
    <source>
        <dbReference type="EMBL" id="RDI46048.1"/>
    </source>
</evidence>
<evidence type="ECO:0000313" key="3">
    <source>
        <dbReference type="Proteomes" id="UP000254720"/>
    </source>
</evidence>
<keyword evidence="1" id="KW-0732">Signal</keyword>
<sequence length="131" mass="14557">MRTFLWLIILMAGYAGFSSSASAAWRCEASDKFGDAWYAVASSRGAAASGALRFCRQSSDNPRSCDLDYCKSYQSSHYRGIWECYAVGFLGGRWHGMGMTRTEGLRNSYANCLNNSLFPGSCEVGYCLRKY</sequence>
<evidence type="ECO:0008006" key="4">
    <source>
        <dbReference type="Google" id="ProtNLM"/>
    </source>
</evidence>
<proteinExistence type="predicted"/>
<comment type="caution">
    <text evidence="2">The sequence shown here is derived from an EMBL/GenBank/DDBJ whole genome shotgun (WGS) entry which is preliminary data.</text>
</comment>
<evidence type="ECO:0000256" key="1">
    <source>
        <dbReference type="SAM" id="SignalP"/>
    </source>
</evidence>